<accession>A0ABT2ETL8</accession>
<dbReference type="RefSeq" id="WP_259102378.1">
    <property type="nucleotide sequence ID" value="NZ_CP130455.1"/>
</dbReference>
<dbReference type="InterPro" id="IPR002562">
    <property type="entry name" value="3'-5'_exonuclease_dom"/>
</dbReference>
<dbReference type="EMBL" id="JANUCP010000013">
    <property type="protein sequence ID" value="MCS3921306.1"/>
    <property type="molecule type" value="Genomic_DNA"/>
</dbReference>
<dbReference type="Proteomes" id="UP001204798">
    <property type="component" value="Unassembled WGS sequence"/>
</dbReference>
<sequence length="788" mass="88846">MIKEGWQALSPFCHLCPLRGQAQIKDEVEGSGSIWFVGERPADEEVKQGRPFVGKSGQLLRELLREAGIKDYALTNLIRCAPPPDITPAQLAAAQTLCAQNVLAPALRNAEKIVALGQISTQVLTQLGFKVVSAPHPAAVLRNPTLKPKLKSILQTLNHSTASLKIGELFGGIVWTTGNKVGALLTHLSRVPYFVIDFEVGGKNAYDPKAPLLCAAIATADKTFYLLPLKEHGVEPYIKVFEAVRQGNWIAHNAIFEALWLYRVTGQVPRRPYADTLLMYYALNESAQGYYDLKHLAKTLLGAPDWEKDIEPYLTRHCLEFCPPKILYDYCVKDTYWTLLLYQKLRRELETPENSTLNHLLRNLLYPAVIVYALATAEGIKVDEGRCKEVRQTLTEYIQQIEQRLSRYAPNLNFSSPKQLAELLYYRWSLPALAVTATGQPSTNEETLKMLLDWCKERGKDVEAEFLNLLLHYRELTKIKSTYVDGVMEFVCSDGRVRPSWLLHGTVSGRVVCSKPSLQQIPARSEYTNLVRSIFVPEDGWVFIEMDFSNHELRVAASLAKDETAREIFVSGRDIHREVAAKIFNKRPEDVTDAERQTAKGVNFGILYGMSPSTLASTLKISDAEAQMFLNGFYELFPKVREWQQKLIKEAKVKGYVETPTGRRRRLPEIKDSDPAKQSRAIRQALNSPVQSYASDLCVLTAIEWTQRALKLGLRARIVLTIHDSILIHAPEPEVPKAVELLAEAIKVVEEREKLFVPLEVEIAILKECWQKAEKIRIKDALTTLLAS</sequence>
<keyword evidence="7" id="KW-0239">DNA-directed DNA polymerase</keyword>
<protein>
    <recommendedName>
        <fullName evidence="3">DNA polymerase I</fullName>
        <ecNumber evidence="2">2.7.7.7</ecNumber>
    </recommendedName>
</protein>
<organism evidence="12 13">
    <name type="scientific">Candidatus Fervidibacter sacchari</name>
    <dbReference type="NCBI Taxonomy" id="1448929"/>
    <lineage>
        <taxon>Bacteria</taxon>
        <taxon>Candidatus Fervidibacterota</taxon>
        <taxon>Candidatus Fervidibacter</taxon>
    </lineage>
</organism>
<evidence type="ECO:0000313" key="13">
    <source>
        <dbReference type="Proteomes" id="UP001204798"/>
    </source>
</evidence>
<evidence type="ECO:0000259" key="10">
    <source>
        <dbReference type="SMART" id="SM00482"/>
    </source>
</evidence>
<dbReference type="InterPro" id="IPR019760">
    <property type="entry name" value="DNA-dir_DNA_pol_A_CS"/>
</dbReference>
<evidence type="ECO:0000256" key="4">
    <source>
        <dbReference type="ARBA" id="ARBA00022679"/>
    </source>
</evidence>
<keyword evidence="6" id="KW-0235">DNA replication</keyword>
<reference evidence="12 13" key="1">
    <citation type="submission" date="2022-08" db="EMBL/GenBank/DDBJ databases">
        <title>Bacterial and archaeal communities from various locations to study Microbial Dark Matter (Phase II).</title>
        <authorList>
            <person name="Stepanauskas R."/>
        </authorList>
    </citation>
    <scope>NUCLEOTIDE SEQUENCE [LARGE SCALE GENOMIC DNA]</scope>
    <source>
        <strain evidence="12 13">PD1</strain>
    </source>
</reference>
<dbReference type="InterPro" id="IPR005122">
    <property type="entry name" value="Uracil-DNA_glycosylase-like"/>
</dbReference>
<dbReference type="SMART" id="SM00986">
    <property type="entry name" value="UDG"/>
    <property type="match status" value="1"/>
</dbReference>
<dbReference type="InterPro" id="IPR001098">
    <property type="entry name" value="DNA-dir_DNA_pol_A_palm_dom"/>
</dbReference>
<dbReference type="Gene3D" id="1.20.1060.10">
    <property type="entry name" value="Taq DNA Polymerase, Chain T, domain 4"/>
    <property type="match status" value="1"/>
</dbReference>
<dbReference type="Pfam" id="PF03167">
    <property type="entry name" value="UDG"/>
    <property type="match status" value="1"/>
</dbReference>
<evidence type="ECO:0000256" key="6">
    <source>
        <dbReference type="ARBA" id="ARBA00022705"/>
    </source>
</evidence>
<name>A0ABT2ETL8_9BACT</name>
<dbReference type="InterPro" id="IPR043502">
    <property type="entry name" value="DNA/RNA_pol_sf"/>
</dbReference>
<dbReference type="PANTHER" id="PTHR10133">
    <property type="entry name" value="DNA POLYMERASE I"/>
    <property type="match status" value="1"/>
</dbReference>
<gene>
    <name evidence="12" type="ORF">M2350_003755</name>
</gene>
<keyword evidence="8" id="KW-0238">DNA-binding</keyword>
<keyword evidence="4 12" id="KW-0808">Transferase</keyword>
<dbReference type="EC" id="2.7.7.7" evidence="2"/>
<dbReference type="InterPro" id="IPR036895">
    <property type="entry name" value="Uracil-DNA_glycosylase-like_sf"/>
</dbReference>
<dbReference type="GO" id="GO:0003887">
    <property type="term" value="F:DNA-directed DNA polymerase activity"/>
    <property type="evidence" value="ECO:0007669"/>
    <property type="project" value="UniProtKB-EC"/>
</dbReference>
<dbReference type="SMART" id="SM00482">
    <property type="entry name" value="POLAc"/>
    <property type="match status" value="1"/>
</dbReference>
<evidence type="ECO:0000256" key="5">
    <source>
        <dbReference type="ARBA" id="ARBA00022695"/>
    </source>
</evidence>
<proteinExistence type="inferred from homology"/>
<evidence type="ECO:0000256" key="9">
    <source>
        <dbReference type="ARBA" id="ARBA00049244"/>
    </source>
</evidence>
<dbReference type="InterPro" id="IPR002298">
    <property type="entry name" value="DNA_polymerase_A"/>
</dbReference>
<keyword evidence="5 12" id="KW-0548">Nucleotidyltransferase</keyword>
<dbReference type="PROSITE" id="PS00447">
    <property type="entry name" value="DNA_POLYMERASE_A"/>
    <property type="match status" value="1"/>
</dbReference>
<feature type="domain" description="DNA-directed DNA polymerase family A palm" evidence="10">
    <location>
        <begin position="528"/>
        <end position="734"/>
    </location>
</feature>
<evidence type="ECO:0000256" key="3">
    <source>
        <dbReference type="ARBA" id="ARBA00020311"/>
    </source>
</evidence>
<dbReference type="Pfam" id="PF00476">
    <property type="entry name" value="DNA_pol_A"/>
    <property type="match status" value="1"/>
</dbReference>
<comment type="caution">
    <text evidence="12">The sequence shown here is derived from an EMBL/GenBank/DDBJ whole genome shotgun (WGS) entry which is preliminary data.</text>
</comment>
<evidence type="ECO:0000256" key="2">
    <source>
        <dbReference type="ARBA" id="ARBA00012417"/>
    </source>
</evidence>
<comment type="catalytic activity">
    <reaction evidence="9">
        <text>DNA(n) + a 2'-deoxyribonucleoside 5'-triphosphate = DNA(n+1) + diphosphate</text>
        <dbReference type="Rhea" id="RHEA:22508"/>
        <dbReference type="Rhea" id="RHEA-COMP:17339"/>
        <dbReference type="Rhea" id="RHEA-COMP:17340"/>
        <dbReference type="ChEBI" id="CHEBI:33019"/>
        <dbReference type="ChEBI" id="CHEBI:61560"/>
        <dbReference type="ChEBI" id="CHEBI:173112"/>
        <dbReference type="EC" id="2.7.7.7"/>
    </reaction>
</comment>
<keyword evidence="13" id="KW-1185">Reference proteome</keyword>
<dbReference type="SUPFAM" id="SSF56672">
    <property type="entry name" value="DNA/RNA polymerases"/>
    <property type="match status" value="1"/>
</dbReference>
<feature type="domain" description="Uracil-DNA glycosylase-like" evidence="11">
    <location>
        <begin position="25"/>
        <end position="155"/>
    </location>
</feature>
<dbReference type="SUPFAM" id="SSF53098">
    <property type="entry name" value="Ribonuclease H-like"/>
    <property type="match status" value="1"/>
</dbReference>
<evidence type="ECO:0000256" key="7">
    <source>
        <dbReference type="ARBA" id="ARBA00022932"/>
    </source>
</evidence>
<dbReference type="Gene3D" id="3.30.70.370">
    <property type="match status" value="1"/>
</dbReference>
<dbReference type="PRINTS" id="PR00868">
    <property type="entry name" value="DNAPOLI"/>
</dbReference>
<evidence type="ECO:0000313" key="12">
    <source>
        <dbReference type="EMBL" id="MCS3921306.1"/>
    </source>
</evidence>
<evidence type="ECO:0000256" key="8">
    <source>
        <dbReference type="ARBA" id="ARBA00023125"/>
    </source>
</evidence>
<dbReference type="Gene3D" id="3.40.470.10">
    <property type="entry name" value="Uracil-DNA glycosylase-like domain"/>
    <property type="match status" value="1"/>
</dbReference>
<dbReference type="Gene3D" id="1.10.150.20">
    <property type="entry name" value="5' to 3' exonuclease, C-terminal subdomain"/>
    <property type="match status" value="1"/>
</dbReference>
<dbReference type="SUPFAM" id="SSF52141">
    <property type="entry name" value="Uracil-DNA glycosylase-like"/>
    <property type="match status" value="1"/>
</dbReference>
<dbReference type="Gene3D" id="3.30.420.10">
    <property type="entry name" value="Ribonuclease H-like superfamily/Ribonuclease H"/>
    <property type="match status" value="1"/>
</dbReference>
<dbReference type="Pfam" id="PF01612">
    <property type="entry name" value="DNA_pol_A_exo1"/>
    <property type="match status" value="1"/>
</dbReference>
<dbReference type="SMART" id="SM00987">
    <property type="entry name" value="UreE_C"/>
    <property type="match status" value="1"/>
</dbReference>
<evidence type="ECO:0000259" key="11">
    <source>
        <dbReference type="SMART" id="SM00986"/>
    </source>
</evidence>
<evidence type="ECO:0000256" key="1">
    <source>
        <dbReference type="ARBA" id="ARBA00007705"/>
    </source>
</evidence>
<comment type="similarity">
    <text evidence="1">Belongs to the DNA polymerase type-A family.</text>
</comment>
<dbReference type="PANTHER" id="PTHR10133:SF27">
    <property type="entry name" value="DNA POLYMERASE NU"/>
    <property type="match status" value="1"/>
</dbReference>
<dbReference type="InterPro" id="IPR012337">
    <property type="entry name" value="RNaseH-like_sf"/>
</dbReference>
<dbReference type="InterPro" id="IPR036397">
    <property type="entry name" value="RNaseH_sf"/>
</dbReference>